<dbReference type="InterPro" id="IPR001969">
    <property type="entry name" value="Aspartic_peptidase_AS"/>
</dbReference>
<dbReference type="PROSITE" id="PS00141">
    <property type="entry name" value="ASP_PROTEASE"/>
    <property type="match status" value="1"/>
</dbReference>
<sequence>GTPPIEKLVIVDTADNSARTAGLVGLGAGPLSLVSQLGISVGQKTIQTGQTNGNMIIDSGTTLTYLEQSFFDDFVTSVKEVIGLEEREDTPSPFHYCFTYHPDVGFPYIVLHFTGANLSLEPKNMLLLYENNLVCLAVVPSNIQGISILGNVAQVDFQVEYDLEGKKLSFVPSNCAKN</sequence>
<comment type="caution">
    <text evidence="4">The sequence shown here is derived from an EMBL/GenBank/DDBJ whole genome shotgun (WGS) entry which is preliminary data.</text>
</comment>
<proteinExistence type="predicted"/>
<dbReference type="InterPro" id="IPR032799">
    <property type="entry name" value="TAXi_C"/>
</dbReference>
<gene>
    <name evidence="4" type="ORF">L195_g027761</name>
</gene>
<dbReference type="PANTHER" id="PTHR47967:SF128">
    <property type="entry name" value="ASPARTIC PROTEINASE CDR1-LIKE"/>
    <property type="match status" value="1"/>
</dbReference>
<name>A0A2K3L009_TRIPR</name>
<dbReference type="SUPFAM" id="SSF50630">
    <property type="entry name" value="Acid proteases"/>
    <property type="match status" value="1"/>
</dbReference>
<feature type="non-terminal residue" evidence="4">
    <location>
        <position position="1"/>
    </location>
</feature>
<dbReference type="InterPro" id="IPR033121">
    <property type="entry name" value="PEPTIDASE_A1"/>
</dbReference>
<feature type="domain" description="Peptidase A1" evidence="3">
    <location>
        <begin position="1"/>
        <end position="171"/>
    </location>
</feature>
<organism evidence="4 5">
    <name type="scientific">Trifolium pratense</name>
    <name type="common">Red clover</name>
    <dbReference type="NCBI Taxonomy" id="57577"/>
    <lineage>
        <taxon>Eukaryota</taxon>
        <taxon>Viridiplantae</taxon>
        <taxon>Streptophyta</taxon>
        <taxon>Embryophyta</taxon>
        <taxon>Tracheophyta</taxon>
        <taxon>Spermatophyta</taxon>
        <taxon>Magnoliopsida</taxon>
        <taxon>eudicotyledons</taxon>
        <taxon>Gunneridae</taxon>
        <taxon>Pentapetalae</taxon>
        <taxon>rosids</taxon>
        <taxon>fabids</taxon>
        <taxon>Fabales</taxon>
        <taxon>Fabaceae</taxon>
        <taxon>Papilionoideae</taxon>
        <taxon>50 kb inversion clade</taxon>
        <taxon>NPAAA clade</taxon>
        <taxon>Hologalegina</taxon>
        <taxon>IRL clade</taxon>
        <taxon>Trifolieae</taxon>
        <taxon>Trifolium</taxon>
    </lineage>
</organism>
<dbReference type="EMBL" id="ASHM01023900">
    <property type="protein sequence ID" value="PNX71875.1"/>
    <property type="molecule type" value="Genomic_DNA"/>
</dbReference>
<dbReference type="GO" id="GO:0006508">
    <property type="term" value="P:proteolysis"/>
    <property type="evidence" value="ECO:0007669"/>
    <property type="project" value="UniProtKB-KW"/>
</dbReference>
<evidence type="ECO:0000259" key="3">
    <source>
        <dbReference type="PROSITE" id="PS51767"/>
    </source>
</evidence>
<reference evidence="4 5" key="2">
    <citation type="journal article" date="2017" name="Front. Plant Sci.">
        <title>Gene Classification and Mining of Molecular Markers Useful in Red Clover (Trifolium pratense) Breeding.</title>
        <authorList>
            <person name="Istvanek J."/>
            <person name="Dluhosova J."/>
            <person name="Dluhos P."/>
            <person name="Patkova L."/>
            <person name="Nedelnik J."/>
            <person name="Repkova J."/>
        </authorList>
    </citation>
    <scope>NUCLEOTIDE SEQUENCE [LARGE SCALE GENOMIC DNA]</scope>
    <source>
        <strain evidence="5">cv. Tatra</strain>
        <tissue evidence="4">Young leaves</tissue>
    </source>
</reference>
<dbReference type="Gene3D" id="2.40.70.10">
    <property type="entry name" value="Acid Proteases"/>
    <property type="match status" value="1"/>
</dbReference>
<evidence type="ECO:0000256" key="1">
    <source>
        <dbReference type="ARBA" id="ARBA00022670"/>
    </source>
</evidence>
<dbReference type="InterPro" id="IPR021109">
    <property type="entry name" value="Peptidase_aspartic_dom_sf"/>
</dbReference>
<dbReference type="GO" id="GO:0005576">
    <property type="term" value="C:extracellular region"/>
    <property type="evidence" value="ECO:0007669"/>
    <property type="project" value="TreeGrafter"/>
</dbReference>
<protein>
    <submittedName>
        <fullName evidence="4">Aspartic protease</fullName>
    </submittedName>
</protein>
<dbReference type="PROSITE" id="PS51767">
    <property type="entry name" value="PEPTIDASE_A1"/>
    <property type="match status" value="1"/>
</dbReference>
<dbReference type="InterPro" id="IPR051708">
    <property type="entry name" value="Plant_Aspart_Prot_A1"/>
</dbReference>
<evidence type="ECO:0000313" key="4">
    <source>
        <dbReference type="EMBL" id="PNX71875.1"/>
    </source>
</evidence>
<evidence type="ECO:0000256" key="2">
    <source>
        <dbReference type="ARBA" id="ARBA00022801"/>
    </source>
</evidence>
<keyword evidence="1 4" id="KW-0645">Protease</keyword>
<reference evidence="4 5" key="1">
    <citation type="journal article" date="2014" name="Am. J. Bot.">
        <title>Genome assembly and annotation for red clover (Trifolium pratense; Fabaceae).</title>
        <authorList>
            <person name="Istvanek J."/>
            <person name="Jaros M."/>
            <person name="Krenek A."/>
            <person name="Repkova J."/>
        </authorList>
    </citation>
    <scope>NUCLEOTIDE SEQUENCE [LARGE SCALE GENOMIC DNA]</scope>
    <source>
        <strain evidence="5">cv. Tatra</strain>
        <tissue evidence="4">Young leaves</tissue>
    </source>
</reference>
<accession>A0A2K3L009</accession>
<dbReference type="PANTHER" id="PTHR47967">
    <property type="entry name" value="OS07G0603500 PROTEIN-RELATED"/>
    <property type="match status" value="1"/>
</dbReference>
<dbReference type="GO" id="GO:0004190">
    <property type="term" value="F:aspartic-type endopeptidase activity"/>
    <property type="evidence" value="ECO:0007669"/>
    <property type="project" value="InterPro"/>
</dbReference>
<dbReference type="Proteomes" id="UP000236291">
    <property type="component" value="Unassembled WGS sequence"/>
</dbReference>
<dbReference type="STRING" id="57577.A0A2K3L009"/>
<dbReference type="AlphaFoldDB" id="A0A2K3L009"/>
<evidence type="ECO:0000313" key="5">
    <source>
        <dbReference type="Proteomes" id="UP000236291"/>
    </source>
</evidence>
<dbReference type="Pfam" id="PF14541">
    <property type="entry name" value="TAXi_C"/>
    <property type="match status" value="1"/>
</dbReference>
<keyword evidence="2" id="KW-0378">Hydrolase</keyword>